<name>A0A9P6JHV7_9AGAR</name>
<feature type="compositionally biased region" description="Basic and acidic residues" evidence="1">
    <location>
        <begin position="35"/>
        <end position="46"/>
    </location>
</feature>
<evidence type="ECO:0008006" key="4">
    <source>
        <dbReference type="Google" id="ProtNLM"/>
    </source>
</evidence>
<keyword evidence="3" id="KW-1185">Reference proteome</keyword>
<dbReference type="Gene3D" id="2.60.120.650">
    <property type="entry name" value="Cupin"/>
    <property type="match status" value="1"/>
</dbReference>
<reference evidence="2" key="1">
    <citation type="submission" date="2020-11" db="EMBL/GenBank/DDBJ databases">
        <authorList>
            <consortium name="DOE Joint Genome Institute"/>
            <person name="Ahrendt S."/>
            <person name="Riley R."/>
            <person name="Andreopoulos W."/>
            <person name="Labutti K."/>
            <person name="Pangilinan J."/>
            <person name="Ruiz-Duenas F.J."/>
            <person name="Barrasa J.M."/>
            <person name="Sanchez-Garcia M."/>
            <person name="Camarero S."/>
            <person name="Miyauchi S."/>
            <person name="Serrano A."/>
            <person name="Linde D."/>
            <person name="Babiker R."/>
            <person name="Drula E."/>
            <person name="Ayuso-Fernandez I."/>
            <person name="Pacheco R."/>
            <person name="Padilla G."/>
            <person name="Ferreira P."/>
            <person name="Barriuso J."/>
            <person name="Kellner H."/>
            <person name="Castanera R."/>
            <person name="Alfaro M."/>
            <person name="Ramirez L."/>
            <person name="Pisabarro A.G."/>
            <person name="Kuo A."/>
            <person name="Tritt A."/>
            <person name="Lipzen A."/>
            <person name="He G."/>
            <person name="Yan M."/>
            <person name="Ng V."/>
            <person name="Cullen D."/>
            <person name="Martin F."/>
            <person name="Rosso M.-N."/>
            <person name="Henrissat B."/>
            <person name="Hibbett D."/>
            <person name="Martinez A.T."/>
            <person name="Grigoriev I.V."/>
        </authorList>
    </citation>
    <scope>NUCLEOTIDE SEQUENCE</scope>
    <source>
        <strain evidence="2">CBS 506.95</strain>
    </source>
</reference>
<feature type="compositionally biased region" description="Polar residues" evidence="1">
    <location>
        <begin position="47"/>
        <end position="66"/>
    </location>
</feature>
<feature type="compositionally biased region" description="Basic and acidic residues" evidence="1">
    <location>
        <begin position="96"/>
        <end position="108"/>
    </location>
</feature>
<dbReference type="AlphaFoldDB" id="A0A9P6JHV7"/>
<gene>
    <name evidence="2" type="ORF">CPB83DRAFT_778366</name>
</gene>
<accession>A0A9P6JHV7</accession>
<feature type="compositionally biased region" description="Basic residues" evidence="1">
    <location>
        <begin position="86"/>
        <end position="95"/>
    </location>
</feature>
<organism evidence="2 3">
    <name type="scientific">Crepidotus variabilis</name>
    <dbReference type="NCBI Taxonomy" id="179855"/>
    <lineage>
        <taxon>Eukaryota</taxon>
        <taxon>Fungi</taxon>
        <taxon>Dikarya</taxon>
        <taxon>Basidiomycota</taxon>
        <taxon>Agaricomycotina</taxon>
        <taxon>Agaricomycetes</taxon>
        <taxon>Agaricomycetidae</taxon>
        <taxon>Agaricales</taxon>
        <taxon>Agaricineae</taxon>
        <taxon>Crepidotaceae</taxon>
        <taxon>Crepidotus</taxon>
    </lineage>
</organism>
<proteinExistence type="predicted"/>
<feature type="compositionally biased region" description="Polar residues" evidence="1">
    <location>
        <begin position="14"/>
        <end position="23"/>
    </location>
</feature>
<comment type="caution">
    <text evidence="2">The sequence shown here is derived from an EMBL/GenBank/DDBJ whole genome shotgun (WGS) entry which is preliminary data.</text>
</comment>
<dbReference type="EMBL" id="MU158007">
    <property type="protein sequence ID" value="KAF9521643.1"/>
    <property type="molecule type" value="Genomic_DNA"/>
</dbReference>
<feature type="region of interest" description="Disordered" evidence="1">
    <location>
        <begin position="1"/>
        <end position="108"/>
    </location>
</feature>
<dbReference type="OrthoDB" id="3270451at2759"/>
<sequence>MPDASPSPTPDGASVQSDSNPSIDTPLPADGQPDSDARSESSKDGDVNNSEDAQALPSTVRASSRLASKLGPKSLATPTSVSGASKSKKRKKAPKHVLDDHASEGDVPERPIDVDAFAAYREPVASKQFCIKEEEDVLDTTSTPIRLSCEKPHYAFDAAGGRHEFSPSFHYEDYYPRVASFFKRVGESFVDGKPLHVADPASSVIAIVDYDRYIKMSMVEISGILCTKNIVVTGYPTPSTQFDRRGLRDLHDFKRAVSIQDYSFGPTDDALSAPNTVSGTLRQLLESVQAGVKGKILNALEFPRITVPPGAPAWLTDYLAWDVTRGGHNMLNNSVYPASDMHWGLAGTADTVTFMHVDSDGLSTGIQVMCGSKIWGFYRERPGNVMTSTTPLIHEGFNLDEVVEESDFDLEAIVLKPGTLLLMRPNTPHFVFGPHDTICHGFHFYCASTMQATLCGLIHTFVLSTFITNISHPPTRHILRRLLVFFFDGLFKDPYDDEDMEIQHLPNIATLDGVLDLLSLCNLVILGNVLDYRTYSAPNQAEKKEITPLQALNMEGFDQNDIPWDERVSACYARGIAITVLRAIQQHCLIVNGEGYEQSLLPTRMLARQIKGLFLYKKQAVLLELEGVPHCTVSLLETQLQNILAWAPDIADVYHEEVESLHFGPTTGFSVHWLMDPLAILRGM</sequence>
<dbReference type="Proteomes" id="UP000807306">
    <property type="component" value="Unassembled WGS sequence"/>
</dbReference>
<evidence type="ECO:0000256" key="1">
    <source>
        <dbReference type="SAM" id="MobiDB-lite"/>
    </source>
</evidence>
<dbReference type="SUPFAM" id="SSF51197">
    <property type="entry name" value="Clavaminate synthase-like"/>
    <property type="match status" value="1"/>
</dbReference>
<evidence type="ECO:0000313" key="3">
    <source>
        <dbReference type="Proteomes" id="UP000807306"/>
    </source>
</evidence>
<evidence type="ECO:0000313" key="2">
    <source>
        <dbReference type="EMBL" id="KAF9521643.1"/>
    </source>
</evidence>
<protein>
    <recommendedName>
        <fullName evidence="4">JmjC domain-containing protein</fullName>
    </recommendedName>
</protein>